<evidence type="ECO:0000313" key="1">
    <source>
        <dbReference type="EMBL" id="KAJ9058525.1"/>
    </source>
</evidence>
<proteinExistence type="predicted"/>
<accession>A0ACC2S8A1</accession>
<keyword evidence="1" id="KW-0012">Acyltransferase</keyword>
<name>A0ACC2S8A1_9FUNG</name>
<comment type="caution">
    <text evidence="1">The sequence shown here is derived from an EMBL/GenBank/DDBJ whole genome shotgun (WGS) entry which is preliminary data.</text>
</comment>
<gene>
    <name evidence="1" type="primary">GNA1_2</name>
    <name evidence="1" type="ORF">DSO57_1011465</name>
</gene>
<sequence length="232" mass="26209">MCPSNQTEVLHLLPETWPIIPLLRLTRNSHFRGKLKALAAPEYKATRSSSNTALMTQLFSPSLISDSVQRELPEGLVMRPLEPEDLDKGFFECLSQLTVAHRVPKERFAEVFKELQSRASTYTLVIEDTKAAKIVGAGTLLLEQKFVRSCGKAGHIEDIVVHDSQRGRKLGLRIIDALKHIGIKLQCYKIILNCSESNIKFYEKCGLKLKDFQMVLYPPETQPFSAVNRSQL</sequence>
<keyword evidence="2" id="KW-1185">Reference proteome</keyword>
<dbReference type="Proteomes" id="UP001165960">
    <property type="component" value="Unassembled WGS sequence"/>
</dbReference>
<dbReference type="EMBL" id="QTSX02005719">
    <property type="protein sequence ID" value="KAJ9058525.1"/>
    <property type="molecule type" value="Genomic_DNA"/>
</dbReference>
<keyword evidence="1" id="KW-0808">Transferase</keyword>
<evidence type="ECO:0000313" key="2">
    <source>
        <dbReference type="Proteomes" id="UP001165960"/>
    </source>
</evidence>
<dbReference type="EC" id="2.3.1.4" evidence="1"/>
<reference evidence="1" key="1">
    <citation type="submission" date="2022-04" db="EMBL/GenBank/DDBJ databases">
        <title>Genome of the entomopathogenic fungus Entomophthora muscae.</title>
        <authorList>
            <person name="Elya C."/>
            <person name="Lovett B.R."/>
            <person name="Lee E."/>
            <person name="Macias A.M."/>
            <person name="Hajek A.E."/>
            <person name="De Bivort B.L."/>
            <person name="Kasson M.T."/>
            <person name="De Fine Licht H.H."/>
            <person name="Stajich J.E."/>
        </authorList>
    </citation>
    <scope>NUCLEOTIDE SEQUENCE</scope>
    <source>
        <strain evidence="1">Berkeley</strain>
    </source>
</reference>
<organism evidence="1 2">
    <name type="scientific">Entomophthora muscae</name>
    <dbReference type="NCBI Taxonomy" id="34485"/>
    <lineage>
        <taxon>Eukaryota</taxon>
        <taxon>Fungi</taxon>
        <taxon>Fungi incertae sedis</taxon>
        <taxon>Zoopagomycota</taxon>
        <taxon>Entomophthoromycotina</taxon>
        <taxon>Entomophthoromycetes</taxon>
        <taxon>Entomophthorales</taxon>
        <taxon>Entomophthoraceae</taxon>
        <taxon>Entomophthora</taxon>
    </lineage>
</organism>
<protein>
    <submittedName>
        <fullName evidence="1">Glucosamine-phosphate N-acetyltransferase-like protein</fullName>
        <ecNumber evidence="1">2.3.1.4</ecNumber>
    </submittedName>
</protein>